<protein>
    <recommendedName>
        <fullName evidence="4">Glycosyl transferase</fullName>
    </recommendedName>
</protein>
<dbReference type="AlphaFoldDB" id="A0A4U0RR23"/>
<name>A0A4U0RR23_9RHOB</name>
<keyword evidence="3" id="KW-1185">Reference proteome</keyword>
<evidence type="ECO:0000256" key="1">
    <source>
        <dbReference type="SAM" id="MobiDB-lite"/>
    </source>
</evidence>
<dbReference type="GO" id="GO:0016757">
    <property type="term" value="F:glycosyltransferase activity"/>
    <property type="evidence" value="ECO:0007669"/>
    <property type="project" value="InterPro"/>
</dbReference>
<dbReference type="Proteomes" id="UP000309747">
    <property type="component" value="Unassembled WGS sequence"/>
</dbReference>
<dbReference type="InterPro" id="IPR029044">
    <property type="entry name" value="Nucleotide-diphossugar_trans"/>
</dbReference>
<feature type="compositionally biased region" description="Basic residues" evidence="1">
    <location>
        <begin position="1"/>
        <end position="15"/>
    </location>
</feature>
<dbReference type="Pfam" id="PF01501">
    <property type="entry name" value="Glyco_transf_8"/>
    <property type="match status" value="1"/>
</dbReference>
<gene>
    <name evidence="2" type="ORF">FA743_13830</name>
</gene>
<dbReference type="SUPFAM" id="SSF53448">
    <property type="entry name" value="Nucleotide-diphospho-sugar transferases"/>
    <property type="match status" value="1"/>
</dbReference>
<organism evidence="2 3">
    <name type="scientific">Paracoccus gahaiensis</name>
    <dbReference type="NCBI Taxonomy" id="1706839"/>
    <lineage>
        <taxon>Bacteria</taxon>
        <taxon>Pseudomonadati</taxon>
        <taxon>Pseudomonadota</taxon>
        <taxon>Alphaproteobacteria</taxon>
        <taxon>Rhodobacterales</taxon>
        <taxon>Paracoccaceae</taxon>
        <taxon>Paracoccus</taxon>
    </lineage>
</organism>
<evidence type="ECO:0008006" key="4">
    <source>
        <dbReference type="Google" id="ProtNLM"/>
    </source>
</evidence>
<proteinExistence type="predicted"/>
<accession>A0A4U0RR23</accession>
<dbReference type="OrthoDB" id="9798746at2"/>
<sequence>MSRASRRRSRNRSGRPRPGPPDHRWPAPRAGHRPPDDPFPHPAVPMKLFPLSSLPKRAYRLLPRLWTSGLDLVQQRRHGGDRPPARLDVMTAIGGNDADVLQVLLLSLSEAHPRDRITFWMFYLDLGPAKLASLTAFCEGLPNLTLQLVRVPEKADFALLSKLGGRPFGARFLWLAAHLHLPPEMSRIIYLDPLDMIVTDDLLPLLHQPFFGRYLVACREYPHRPPLISRPARQAHARGASAEKLQRMSWGIVNSGAIVLNLDKFRRDGVTMAHYVEVGRWAQEIGLSFGDQGLFSLTHGSDYTQTHDRYNLRFHDAGRRDRTLPPAVIHFAGRIPKPYHLRLTSEQQQQVLDHLARTGLPALPLNAHQTLKPHDLDYYRQWWDVCARTPVHARVAPMAADYAARVLAEQGVDAPPEAAPLP</sequence>
<evidence type="ECO:0000313" key="3">
    <source>
        <dbReference type="Proteomes" id="UP000309747"/>
    </source>
</evidence>
<feature type="region of interest" description="Disordered" evidence="1">
    <location>
        <begin position="1"/>
        <end position="41"/>
    </location>
</feature>
<dbReference type="Gene3D" id="3.90.550.10">
    <property type="entry name" value="Spore Coat Polysaccharide Biosynthesis Protein SpsA, Chain A"/>
    <property type="match status" value="1"/>
</dbReference>
<comment type="caution">
    <text evidence="2">The sequence shown here is derived from an EMBL/GenBank/DDBJ whole genome shotgun (WGS) entry which is preliminary data.</text>
</comment>
<dbReference type="EMBL" id="SUNI01000014">
    <property type="protein sequence ID" value="TJZ90724.1"/>
    <property type="molecule type" value="Genomic_DNA"/>
</dbReference>
<reference evidence="2 3" key="1">
    <citation type="submission" date="2019-04" db="EMBL/GenBank/DDBJ databases">
        <authorList>
            <person name="Li J."/>
        </authorList>
    </citation>
    <scope>NUCLEOTIDE SEQUENCE [LARGE SCALE GENOMIC DNA]</scope>
    <source>
        <strain evidence="2 3">KCTC 42687</strain>
    </source>
</reference>
<dbReference type="InterPro" id="IPR002495">
    <property type="entry name" value="Glyco_trans_8"/>
</dbReference>
<evidence type="ECO:0000313" key="2">
    <source>
        <dbReference type="EMBL" id="TJZ90724.1"/>
    </source>
</evidence>